<evidence type="ECO:0000259" key="10">
    <source>
        <dbReference type="PROSITE" id="PS51192"/>
    </source>
</evidence>
<comment type="catalytic activity">
    <reaction evidence="7">
        <text>ATP + H2O = ADP + phosphate + H(+)</text>
        <dbReference type="Rhea" id="RHEA:13065"/>
        <dbReference type="ChEBI" id="CHEBI:15377"/>
        <dbReference type="ChEBI" id="CHEBI:15378"/>
        <dbReference type="ChEBI" id="CHEBI:30616"/>
        <dbReference type="ChEBI" id="CHEBI:43474"/>
        <dbReference type="ChEBI" id="CHEBI:456216"/>
        <dbReference type="EC" id="3.6.4.13"/>
    </reaction>
</comment>
<dbReference type="InterPro" id="IPR023554">
    <property type="entry name" value="RNA_helicase_ATP-dep_RhlB"/>
</dbReference>
<feature type="domain" description="DEAD-box RNA helicase Q" evidence="12">
    <location>
        <begin position="9"/>
        <end position="37"/>
    </location>
</feature>
<dbReference type="Pfam" id="PF00270">
    <property type="entry name" value="DEAD"/>
    <property type="match status" value="1"/>
</dbReference>
<dbReference type="InterPro" id="IPR050079">
    <property type="entry name" value="DEAD_box_RNA_helicase"/>
</dbReference>
<dbReference type="GO" id="GO:0006401">
    <property type="term" value="P:RNA catabolic process"/>
    <property type="evidence" value="ECO:0007669"/>
    <property type="project" value="UniProtKB-UniRule"/>
</dbReference>
<keyword evidence="14" id="KW-1185">Reference proteome</keyword>
<feature type="compositionally biased region" description="Basic and acidic residues" evidence="9">
    <location>
        <begin position="405"/>
        <end position="442"/>
    </location>
</feature>
<dbReference type="GO" id="GO:0005524">
    <property type="term" value="F:ATP binding"/>
    <property type="evidence" value="ECO:0007669"/>
    <property type="project" value="UniProtKB-UniRule"/>
</dbReference>
<dbReference type="Proteomes" id="UP000614811">
    <property type="component" value="Unassembled WGS sequence"/>
</dbReference>
<dbReference type="PROSITE" id="PS51194">
    <property type="entry name" value="HELICASE_CTER"/>
    <property type="match status" value="1"/>
</dbReference>
<comment type="similarity">
    <text evidence="7">Belongs to the DEAD box helicase family. RhlB subfamily.</text>
</comment>
<dbReference type="NCBIfam" id="NF003419">
    <property type="entry name" value="PRK04837.1"/>
    <property type="match status" value="1"/>
</dbReference>
<evidence type="ECO:0000313" key="13">
    <source>
        <dbReference type="EMBL" id="GHA03374.1"/>
    </source>
</evidence>
<evidence type="ECO:0000259" key="12">
    <source>
        <dbReference type="PROSITE" id="PS51195"/>
    </source>
</evidence>
<evidence type="ECO:0000256" key="1">
    <source>
        <dbReference type="ARBA" id="ARBA00022490"/>
    </source>
</evidence>
<dbReference type="PANTHER" id="PTHR47959">
    <property type="entry name" value="ATP-DEPENDENT RNA HELICASE RHLE-RELATED"/>
    <property type="match status" value="1"/>
</dbReference>
<dbReference type="SUPFAM" id="SSF52540">
    <property type="entry name" value="P-loop containing nucleoside triphosphate hydrolases"/>
    <property type="match status" value="1"/>
</dbReference>
<dbReference type="PROSITE" id="PS00039">
    <property type="entry name" value="DEAD_ATP_HELICASE"/>
    <property type="match status" value="1"/>
</dbReference>
<comment type="function">
    <text evidence="7">DEAD-box RNA helicase involved in RNA degradation. Has RNA-dependent ATPase activity and unwinds double-stranded RNA.</text>
</comment>
<reference evidence="13" key="1">
    <citation type="journal article" date="2014" name="Int. J. Syst. Evol. Microbiol.">
        <title>Complete genome sequence of Corynebacterium casei LMG S-19264T (=DSM 44701T), isolated from a smear-ripened cheese.</title>
        <authorList>
            <consortium name="US DOE Joint Genome Institute (JGI-PGF)"/>
            <person name="Walter F."/>
            <person name="Albersmeier A."/>
            <person name="Kalinowski J."/>
            <person name="Ruckert C."/>
        </authorList>
    </citation>
    <scope>NUCLEOTIDE SEQUENCE</scope>
    <source>
        <strain evidence="13">KCTC 12711</strain>
    </source>
</reference>
<evidence type="ECO:0000256" key="2">
    <source>
        <dbReference type="ARBA" id="ARBA00022741"/>
    </source>
</evidence>
<dbReference type="GO" id="GO:0003723">
    <property type="term" value="F:RNA binding"/>
    <property type="evidence" value="ECO:0007669"/>
    <property type="project" value="UniProtKB-UniRule"/>
</dbReference>
<dbReference type="InterPro" id="IPR014014">
    <property type="entry name" value="RNA_helicase_DEAD_Q_motif"/>
</dbReference>
<dbReference type="PANTHER" id="PTHR47959:SF10">
    <property type="entry name" value="ATP-DEPENDENT RNA HELICASE RHLB"/>
    <property type="match status" value="1"/>
</dbReference>
<comment type="caution">
    <text evidence="13">The sequence shown here is derived from an EMBL/GenBank/DDBJ whole genome shotgun (WGS) entry which is preliminary data.</text>
</comment>
<evidence type="ECO:0000256" key="8">
    <source>
        <dbReference type="PROSITE-ProRule" id="PRU00552"/>
    </source>
</evidence>
<feature type="domain" description="Helicase ATP-binding" evidence="10">
    <location>
        <begin position="40"/>
        <end position="219"/>
    </location>
</feature>
<feature type="compositionally biased region" description="Basic and acidic residues" evidence="9">
    <location>
        <begin position="452"/>
        <end position="482"/>
    </location>
</feature>
<dbReference type="GO" id="GO:0016787">
    <property type="term" value="F:hydrolase activity"/>
    <property type="evidence" value="ECO:0007669"/>
    <property type="project" value="UniProtKB-KW"/>
</dbReference>
<dbReference type="InterPro" id="IPR011545">
    <property type="entry name" value="DEAD/DEAH_box_helicase_dom"/>
</dbReference>
<evidence type="ECO:0000256" key="7">
    <source>
        <dbReference type="HAMAP-Rule" id="MF_00661"/>
    </source>
</evidence>
<accession>A0A918RMN4</accession>
<evidence type="ECO:0000256" key="6">
    <source>
        <dbReference type="ARBA" id="ARBA00022884"/>
    </source>
</evidence>
<dbReference type="SMART" id="SM00490">
    <property type="entry name" value="HELICc"/>
    <property type="match status" value="1"/>
</dbReference>
<evidence type="ECO:0000256" key="9">
    <source>
        <dbReference type="SAM" id="MobiDB-lite"/>
    </source>
</evidence>
<feature type="domain" description="Helicase C-terminal" evidence="11">
    <location>
        <begin position="229"/>
        <end position="393"/>
    </location>
</feature>
<dbReference type="PROSITE" id="PS51192">
    <property type="entry name" value="HELICASE_ATP_BIND_1"/>
    <property type="match status" value="1"/>
</dbReference>
<evidence type="ECO:0000256" key="3">
    <source>
        <dbReference type="ARBA" id="ARBA00022801"/>
    </source>
</evidence>
<dbReference type="InterPro" id="IPR027417">
    <property type="entry name" value="P-loop_NTPase"/>
</dbReference>
<protein>
    <recommendedName>
        <fullName evidence="7">ATP-dependent RNA helicase RhlB</fullName>
        <ecNumber evidence="7">3.6.4.13</ecNumber>
    </recommendedName>
</protein>
<gene>
    <name evidence="7 13" type="primary">rhlB</name>
    <name evidence="13" type="ORF">GCM10008090_10520</name>
</gene>
<organism evidence="13 14">
    <name type="scientific">Arenicella chitinivorans</name>
    <dbReference type="NCBI Taxonomy" id="1329800"/>
    <lineage>
        <taxon>Bacteria</taxon>
        <taxon>Pseudomonadati</taxon>
        <taxon>Pseudomonadota</taxon>
        <taxon>Gammaproteobacteria</taxon>
        <taxon>Arenicellales</taxon>
        <taxon>Arenicellaceae</taxon>
        <taxon>Arenicella</taxon>
    </lineage>
</organism>
<name>A0A918RMN4_9GAMM</name>
<keyword evidence="6 7" id="KW-0694">RNA-binding</keyword>
<dbReference type="Pfam" id="PF00271">
    <property type="entry name" value="Helicase_C"/>
    <property type="match status" value="1"/>
</dbReference>
<evidence type="ECO:0000256" key="4">
    <source>
        <dbReference type="ARBA" id="ARBA00022806"/>
    </source>
</evidence>
<proteinExistence type="inferred from homology"/>
<dbReference type="Gene3D" id="3.40.50.300">
    <property type="entry name" value="P-loop containing nucleotide triphosphate hydrolases"/>
    <property type="match status" value="2"/>
</dbReference>
<comment type="subunit">
    <text evidence="7">Component of the RNA degradosome, which is a multiprotein complex involved in RNA processing and mRNA degradation.</text>
</comment>
<dbReference type="CDD" id="cd00268">
    <property type="entry name" value="DEADc"/>
    <property type="match status" value="1"/>
</dbReference>
<keyword evidence="4 7" id="KW-0347">Helicase</keyword>
<feature type="region of interest" description="Disordered" evidence="9">
    <location>
        <begin position="398"/>
        <end position="500"/>
    </location>
</feature>
<dbReference type="SMART" id="SM00487">
    <property type="entry name" value="DEXDc"/>
    <property type="match status" value="1"/>
</dbReference>
<feature type="short sequence motif" description="Q motif" evidence="8">
    <location>
        <begin position="9"/>
        <end position="37"/>
    </location>
</feature>
<dbReference type="HAMAP" id="MF_00661">
    <property type="entry name" value="DEAD_helicase_RhlB"/>
    <property type="match status" value="1"/>
</dbReference>
<sequence length="500" mass="55799">MTDTHLSDTRFAELAIHPDVQKGIDATGFEFCTPIQAMTLPLALEGKDISGQAQTGTGKTAAFLIACLHRLLTNKPKESKKKNPVRALIVAPTRELAIQILEDGKPLVQFTDLKLGIAYGGTDYDKQRKHIEEGVDVLIGTPGRIIDYFKQGVFALDALEVIVLDEADRMFDLGFISDIRYLFRAMPAPEERLNLLFSATLSHRVAELAYEHMSEPEVVKIEAEITADRIDQIAYMPSNEEKIPLLMGLIQKAGDDKGVVFINTKHMAEKIEAWLNANNFSCALLSGDVPQKKREKLLGNFKDGKCNILIATDVAARGLHIPDVNYVVNFDLPTDAEDYVHRIGRTARAGASGTAISLICETYAMNIVDIEEYIEHSIPVNRDISDLIFKDPIKPDLSALRSNRKRDDRKGKGGKKDKPEGRSKHRAKSDSSDERVRREKGNPNRVPKEKRRTRDDDAAQTAEQREAAKVAAMEKRHQDQQKSPRIPLRGRRGHEIPAIG</sequence>
<keyword evidence="2 7" id="KW-0547">Nucleotide-binding</keyword>
<keyword evidence="1 7" id="KW-0963">Cytoplasm</keyword>
<dbReference type="PROSITE" id="PS51195">
    <property type="entry name" value="Q_MOTIF"/>
    <property type="match status" value="1"/>
</dbReference>
<dbReference type="AlphaFoldDB" id="A0A918RMN4"/>
<dbReference type="InterPro" id="IPR001650">
    <property type="entry name" value="Helicase_C-like"/>
</dbReference>
<dbReference type="InterPro" id="IPR000629">
    <property type="entry name" value="RNA-helicase_DEAD-box_CS"/>
</dbReference>
<dbReference type="RefSeq" id="WP_189398997.1">
    <property type="nucleotide sequence ID" value="NZ_BMXA01000002.1"/>
</dbReference>
<dbReference type="GO" id="GO:0005829">
    <property type="term" value="C:cytosol"/>
    <property type="evidence" value="ECO:0007669"/>
    <property type="project" value="TreeGrafter"/>
</dbReference>
<dbReference type="InterPro" id="IPR044742">
    <property type="entry name" value="DEAD/DEAH_RhlB"/>
</dbReference>
<dbReference type="EMBL" id="BMXA01000002">
    <property type="protein sequence ID" value="GHA03374.1"/>
    <property type="molecule type" value="Genomic_DNA"/>
</dbReference>
<evidence type="ECO:0000313" key="14">
    <source>
        <dbReference type="Proteomes" id="UP000614811"/>
    </source>
</evidence>
<dbReference type="InterPro" id="IPR014001">
    <property type="entry name" value="Helicase_ATP-bd"/>
</dbReference>
<reference evidence="13" key="2">
    <citation type="submission" date="2020-09" db="EMBL/GenBank/DDBJ databases">
        <authorList>
            <person name="Sun Q."/>
            <person name="Kim S."/>
        </authorList>
    </citation>
    <scope>NUCLEOTIDE SEQUENCE</scope>
    <source>
        <strain evidence="13">KCTC 12711</strain>
    </source>
</reference>
<comment type="subcellular location">
    <subcellularLocation>
        <location evidence="7">Cytoplasm</location>
    </subcellularLocation>
</comment>
<dbReference type="GO" id="GO:0003724">
    <property type="term" value="F:RNA helicase activity"/>
    <property type="evidence" value="ECO:0007669"/>
    <property type="project" value="UniProtKB-UniRule"/>
</dbReference>
<evidence type="ECO:0000259" key="11">
    <source>
        <dbReference type="PROSITE" id="PS51194"/>
    </source>
</evidence>
<keyword evidence="5 7" id="KW-0067">ATP-binding</keyword>
<evidence type="ECO:0000256" key="5">
    <source>
        <dbReference type="ARBA" id="ARBA00022840"/>
    </source>
</evidence>
<dbReference type="CDD" id="cd18787">
    <property type="entry name" value="SF2_C_DEAD"/>
    <property type="match status" value="1"/>
</dbReference>
<dbReference type="EC" id="3.6.4.13" evidence="7"/>
<keyword evidence="3 7" id="KW-0378">Hydrolase</keyword>